<dbReference type="Pfam" id="PF00106">
    <property type="entry name" value="adh_short"/>
    <property type="match status" value="1"/>
</dbReference>
<evidence type="ECO:0000256" key="2">
    <source>
        <dbReference type="ARBA" id="ARBA00022448"/>
    </source>
</evidence>
<gene>
    <name evidence="4" type="ORF">H0E87_031002</name>
</gene>
<dbReference type="InterPro" id="IPR002347">
    <property type="entry name" value="SDR_fam"/>
</dbReference>
<accession>A0A8T2WK55</accession>
<reference evidence="4" key="1">
    <citation type="journal article" date="2021" name="J. Hered.">
        <title>Genome Assembly of Salicaceae Populus deltoides (Eastern Cottonwood) I-69 Based on Nanopore Sequencing and Hi-C Technologies.</title>
        <authorList>
            <person name="Bai S."/>
            <person name="Wu H."/>
            <person name="Zhang J."/>
            <person name="Pan Z."/>
            <person name="Zhao W."/>
            <person name="Li Z."/>
            <person name="Tong C."/>
        </authorList>
    </citation>
    <scope>NUCLEOTIDE SEQUENCE</scope>
    <source>
        <tissue evidence="4">Leaf</tissue>
    </source>
</reference>
<comment type="similarity">
    <text evidence="1">Belongs to the MOG1 family.</text>
</comment>
<comment type="caution">
    <text evidence="4">The sequence shown here is derived from an EMBL/GenBank/DDBJ whole genome shotgun (WGS) entry which is preliminary data.</text>
</comment>
<protein>
    <submittedName>
        <fullName evidence="4">Uncharacterized protein</fullName>
    </submittedName>
</protein>
<evidence type="ECO:0000256" key="1">
    <source>
        <dbReference type="ARBA" id="ARBA00010307"/>
    </source>
</evidence>
<name>A0A8T2WK55_POPDE</name>
<sequence>MPEDISTDRPLFGGAISSTFPVRFQDVSNIRQVPDHQEVFADPSRDESLVFELLDLKPDINDNGSAVWFLQDLANEQDAQGFTLVDQSGVVEVPIGDSSALVTTAVGQMGISKGRQGREAQNVVRVYLANLRLKNAGTDVLVVAHEPILISPLSESASAVGPGLLPAAQSGFLPMSEVFKVSVSSFKVNDWSLFGGSESSQGKAKVYLKTYGTSMYCSLCDRYAGDSAIAAVTFEYYTCTISKQPVKVSKHQTNHWQRMASKKEKLQFPPQTQPQQPGKEYPMHTHFHNTSTLTTSPLTSFKFTIVLHFKGIEDRDKVDALKLILGAIPSDVSIEDNCKSVVDHVVREYGRIDILVNNAAVQHYSTTLEEVTEAWLERLFRTIIFGYFFLTKHCLKHMKAGSCVINTTSLAAYGGSAELLDYSSTEGATVVLLSMLDIACCSFGSPWKYGFLQK</sequence>
<organism evidence="4 5">
    <name type="scientific">Populus deltoides</name>
    <name type="common">Eastern poplar</name>
    <name type="synonym">Eastern cottonwood</name>
    <dbReference type="NCBI Taxonomy" id="3696"/>
    <lineage>
        <taxon>Eukaryota</taxon>
        <taxon>Viridiplantae</taxon>
        <taxon>Streptophyta</taxon>
        <taxon>Embryophyta</taxon>
        <taxon>Tracheophyta</taxon>
        <taxon>Spermatophyta</taxon>
        <taxon>Magnoliopsida</taxon>
        <taxon>eudicotyledons</taxon>
        <taxon>Gunneridae</taxon>
        <taxon>Pentapetalae</taxon>
        <taxon>rosids</taxon>
        <taxon>fabids</taxon>
        <taxon>Malpighiales</taxon>
        <taxon>Salicaceae</taxon>
        <taxon>Saliceae</taxon>
        <taxon>Populus</taxon>
    </lineage>
</organism>
<evidence type="ECO:0000256" key="3">
    <source>
        <dbReference type="ARBA" id="ARBA00022927"/>
    </source>
</evidence>
<dbReference type="EMBL" id="JACEGQ020000019">
    <property type="protein sequence ID" value="KAH8480944.1"/>
    <property type="molecule type" value="Genomic_DNA"/>
</dbReference>
<keyword evidence="3" id="KW-0653">Protein transport</keyword>
<dbReference type="Gene3D" id="3.40.1000.10">
    <property type="entry name" value="Mog1/PsbP, alpha/beta/alpha sandwich"/>
    <property type="match status" value="1"/>
</dbReference>
<keyword evidence="2" id="KW-0813">Transport</keyword>
<dbReference type="GO" id="GO:0006606">
    <property type="term" value="P:protein import into nucleus"/>
    <property type="evidence" value="ECO:0007669"/>
    <property type="project" value="TreeGrafter"/>
</dbReference>
<dbReference type="PANTHER" id="PTHR15837">
    <property type="entry name" value="RAN GUANINE NUCLEOTIDE RELEASE FACTOR"/>
    <property type="match status" value="1"/>
</dbReference>
<dbReference type="InterPro" id="IPR016123">
    <property type="entry name" value="Mog1/PsbP_a/b/a-sand"/>
</dbReference>
<dbReference type="GO" id="GO:0005634">
    <property type="term" value="C:nucleus"/>
    <property type="evidence" value="ECO:0007669"/>
    <property type="project" value="TreeGrafter"/>
</dbReference>
<proteinExistence type="inferred from homology"/>
<dbReference type="Proteomes" id="UP000807159">
    <property type="component" value="Chromosome 19"/>
</dbReference>
<dbReference type="SUPFAM" id="SSF51735">
    <property type="entry name" value="NAD(P)-binding Rossmann-fold domains"/>
    <property type="match status" value="1"/>
</dbReference>
<evidence type="ECO:0000313" key="5">
    <source>
        <dbReference type="Proteomes" id="UP000807159"/>
    </source>
</evidence>
<evidence type="ECO:0000313" key="4">
    <source>
        <dbReference type="EMBL" id="KAH8480944.1"/>
    </source>
</evidence>
<dbReference type="Gene3D" id="3.40.50.720">
    <property type="entry name" value="NAD(P)-binding Rossmann-like Domain"/>
    <property type="match status" value="1"/>
</dbReference>
<dbReference type="SUPFAM" id="SSF55724">
    <property type="entry name" value="Mog1p/PsbP-like"/>
    <property type="match status" value="1"/>
</dbReference>
<dbReference type="GO" id="GO:0005085">
    <property type="term" value="F:guanyl-nucleotide exchange factor activity"/>
    <property type="evidence" value="ECO:0007669"/>
    <property type="project" value="TreeGrafter"/>
</dbReference>
<dbReference type="InterPro" id="IPR007681">
    <property type="entry name" value="Mog1"/>
</dbReference>
<dbReference type="InterPro" id="IPR036291">
    <property type="entry name" value="NAD(P)-bd_dom_sf"/>
</dbReference>
<dbReference type="AlphaFoldDB" id="A0A8T2WK55"/>
<keyword evidence="5" id="KW-1185">Reference proteome</keyword>
<dbReference type="Pfam" id="PF04603">
    <property type="entry name" value="Mog1"/>
    <property type="match status" value="1"/>
</dbReference>
<dbReference type="PANTHER" id="PTHR15837:SF0">
    <property type="entry name" value="RAN GUANINE NUCLEOTIDE RELEASE FACTOR"/>
    <property type="match status" value="1"/>
</dbReference>
<dbReference type="GO" id="GO:0031267">
    <property type="term" value="F:small GTPase binding"/>
    <property type="evidence" value="ECO:0007669"/>
    <property type="project" value="TreeGrafter"/>
</dbReference>